<dbReference type="Proteomes" id="UP001303902">
    <property type="component" value="Chromosome"/>
</dbReference>
<dbReference type="SUPFAM" id="SSF53697">
    <property type="entry name" value="SIS domain"/>
    <property type="match status" value="1"/>
</dbReference>
<sequence>MSFIERMQDSLGDLSEAKKRVAYYLMDNWLEAAFLSAAKVARNTDVSESVVVRFSQDIGYSGFPELQKEIQEILKSRLVNRDPMESNEVEPMTNQHPELQKVYDLSLGNLNEVLAKNTIEAFNEVLTDIIQAKRIVILARKNSLGPAHILNVHINEVFSKSQVINGESVEALDIIRGLSAEDIVINIAIPSYSKRIRQFSDYLCERGIPQIAITNTFSNPFAKNAKCTLVTSVNSLSYSNSHLGTVFIIDVLIYLLTLESKGELVRKLEEINTLNERFGIIFDG</sequence>
<dbReference type="SUPFAM" id="SSF46689">
    <property type="entry name" value="Homeodomain-like"/>
    <property type="match status" value="1"/>
</dbReference>
<dbReference type="Gene3D" id="3.40.50.10490">
    <property type="entry name" value="Glucose-6-phosphate isomerase like protein, domain 1"/>
    <property type="match status" value="1"/>
</dbReference>
<dbReference type="PANTHER" id="PTHR30514:SF18">
    <property type="entry name" value="RPIR-FAMILY TRANSCRIPTIONAL REGULATOR"/>
    <property type="match status" value="1"/>
</dbReference>
<gene>
    <name evidence="2" type="ORF">QWT69_03220</name>
</gene>
<reference evidence="2 3" key="1">
    <citation type="submission" date="2023-06" db="EMBL/GenBank/DDBJ databases">
        <title>Sporosarcina sp. nov., isolated from Korean tranditional fermented seafood 'Jeotgal'.</title>
        <authorList>
            <person name="Yang A.I."/>
            <person name="Shin N.-R."/>
        </authorList>
    </citation>
    <scope>NUCLEOTIDE SEQUENCE [LARGE SCALE GENOMIC DNA]</scope>
    <source>
        <strain evidence="2 3">T2O-4</strain>
    </source>
</reference>
<feature type="domain" description="HTH rpiR-type" evidence="1">
    <location>
        <begin position="1"/>
        <end position="77"/>
    </location>
</feature>
<dbReference type="RefSeq" id="WP_317968910.1">
    <property type="nucleotide sequence ID" value="NZ_CP129118.1"/>
</dbReference>
<dbReference type="InterPro" id="IPR047640">
    <property type="entry name" value="RpiR-like"/>
</dbReference>
<organism evidence="2 3">
    <name type="scientific">Sporosarcina oncorhynchi</name>
    <dbReference type="NCBI Taxonomy" id="3056444"/>
    <lineage>
        <taxon>Bacteria</taxon>
        <taxon>Bacillati</taxon>
        <taxon>Bacillota</taxon>
        <taxon>Bacilli</taxon>
        <taxon>Bacillales</taxon>
        <taxon>Caryophanaceae</taxon>
        <taxon>Sporosarcina</taxon>
    </lineage>
</organism>
<dbReference type="Pfam" id="PF01418">
    <property type="entry name" value="HTH_6"/>
    <property type="match status" value="1"/>
</dbReference>
<evidence type="ECO:0000313" key="3">
    <source>
        <dbReference type="Proteomes" id="UP001303902"/>
    </source>
</evidence>
<dbReference type="Pfam" id="PF01380">
    <property type="entry name" value="SIS"/>
    <property type="match status" value="1"/>
</dbReference>
<dbReference type="PROSITE" id="PS51071">
    <property type="entry name" value="HTH_RPIR"/>
    <property type="match status" value="1"/>
</dbReference>
<dbReference type="Gene3D" id="1.10.10.10">
    <property type="entry name" value="Winged helix-like DNA-binding domain superfamily/Winged helix DNA-binding domain"/>
    <property type="match status" value="1"/>
</dbReference>
<dbReference type="EMBL" id="CP129118">
    <property type="protein sequence ID" value="WOV88150.1"/>
    <property type="molecule type" value="Genomic_DNA"/>
</dbReference>
<dbReference type="InterPro" id="IPR000281">
    <property type="entry name" value="HTH_RpiR"/>
</dbReference>
<evidence type="ECO:0000313" key="2">
    <source>
        <dbReference type="EMBL" id="WOV88150.1"/>
    </source>
</evidence>
<accession>A0ABZ0L6F5</accession>
<name>A0ABZ0L6F5_9BACL</name>
<evidence type="ECO:0000259" key="1">
    <source>
        <dbReference type="PROSITE" id="PS51071"/>
    </source>
</evidence>
<dbReference type="InterPro" id="IPR001347">
    <property type="entry name" value="SIS_dom"/>
</dbReference>
<dbReference type="InterPro" id="IPR046348">
    <property type="entry name" value="SIS_dom_sf"/>
</dbReference>
<dbReference type="InterPro" id="IPR009057">
    <property type="entry name" value="Homeodomain-like_sf"/>
</dbReference>
<keyword evidence="3" id="KW-1185">Reference proteome</keyword>
<proteinExistence type="predicted"/>
<protein>
    <submittedName>
        <fullName evidence="2">MurR/RpiR family transcriptional regulator</fullName>
    </submittedName>
</protein>
<dbReference type="PANTHER" id="PTHR30514">
    <property type="entry name" value="GLUCOKINASE"/>
    <property type="match status" value="1"/>
</dbReference>
<dbReference type="InterPro" id="IPR036388">
    <property type="entry name" value="WH-like_DNA-bd_sf"/>
</dbReference>